<keyword evidence="7" id="KW-1185">Reference proteome</keyword>
<evidence type="ECO:0000256" key="2">
    <source>
        <dbReference type="ARBA" id="ARBA00022833"/>
    </source>
</evidence>
<evidence type="ECO:0000259" key="4">
    <source>
        <dbReference type="PROSITE" id="PS50057"/>
    </source>
</evidence>
<feature type="domain" description="RING-type" evidence="5">
    <location>
        <begin position="346"/>
        <end position="381"/>
    </location>
</feature>
<evidence type="ECO:0000313" key="7">
    <source>
        <dbReference type="Proteomes" id="UP000001593"/>
    </source>
</evidence>
<dbReference type="STRING" id="45351.A7S3Y7"/>
<evidence type="ECO:0008006" key="8">
    <source>
        <dbReference type="Google" id="ProtNLM"/>
    </source>
</evidence>
<name>A7S3Y7_NEMVE</name>
<dbReference type="InterPro" id="IPR001841">
    <property type="entry name" value="Znf_RING"/>
</dbReference>
<evidence type="ECO:0000256" key="3">
    <source>
        <dbReference type="PROSITE-ProRule" id="PRU00175"/>
    </source>
</evidence>
<keyword evidence="2" id="KW-0862">Zinc</keyword>
<dbReference type="HOGENOM" id="CLU_702676_0_0_1"/>
<dbReference type="GO" id="GO:0006511">
    <property type="term" value="P:ubiquitin-dependent protein catabolic process"/>
    <property type="evidence" value="ECO:0000318"/>
    <property type="project" value="GO_Central"/>
</dbReference>
<dbReference type="PROSITE" id="PS50057">
    <property type="entry name" value="FERM_3"/>
    <property type="match status" value="1"/>
</dbReference>
<evidence type="ECO:0000313" key="6">
    <source>
        <dbReference type="EMBL" id="EDO41619.1"/>
    </source>
</evidence>
<evidence type="ECO:0000256" key="1">
    <source>
        <dbReference type="ARBA" id="ARBA00022771"/>
    </source>
</evidence>
<dbReference type="InterPro" id="IPR013083">
    <property type="entry name" value="Znf_RING/FYVE/PHD"/>
</dbReference>
<dbReference type="EMBL" id="DS469575">
    <property type="protein sequence ID" value="EDO41619.1"/>
    <property type="molecule type" value="Genomic_DNA"/>
</dbReference>
<dbReference type="PhylomeDB" id="A7S3Y7"/>
<dbReference type="SUPFAM" id="SSF50729">
    <property type="entry name" value="PH domain-like"/>
    <property type="match status" value="1"/>
</dbReference>
<dbReference type="InterPro" id="IPR000299">
    <property type="entry name" value="FERM_domain"/>
</dbReference>
<feature type="domain" description="FERM" evidence="4">
    <location>
        <begin position="1"/>
        <end position="159"/>
    </location>
</feature>
<dbReference type="AlphaFoldDB" id="A7S3Y7"/>
<proteinExistence type="predicted"/>
<protein>
    <recommendedName>
        <fullName evidence="8">RING-type domain-containing protein</fullName>
    </recommendedName>
</protein>
<dbReference type="GO" id="GO:0008270">
    <property type="term" value="F:zinc ion binding"/>
    <property type="evidence" value="ECO:0007669"/>
    <property type="project" value="UniProtKB-KW"/>
</dbReference>
<reference evidence="6 7" key="1">
    <citation type="journal article" date="2007" name="Science">
        <title>Sea anemone genome reveals ancestral eumetazoan gene repertoire and genomic organization.</title>
        <authorList>
            <person name="Putnam N.H."/>
            <person name="Srivastava M."/>
            <person name="Hellsten U."/>
            <person name="Dirks B."/>
            <person name="Chapman J."/>
            <person name="Salamov A."/>
            <person name="Terry A."/>
            <person name="Shapiro H."/>
            <person name="Lindquist E."/>
            <person name="Kapitonov V.V."/>
            <person name="Jurka J."/>
            <person name="Genikhovich G."/>
            <person name="Grigoriev I.V."/>
            <person name="Lucas S.M."/>
            <person name="Steele R.E."/>
            <person name="Finnerty J.R."/>
            <person name="Technau U."/>
            <person name="Martindale M.Q."/>
            <person name="Rokhsar D.S."/>
        </authorList>
    </citation>
    <scope>NUCLEOTIDE SEQUENCE [LARGE SCALE GENOMIC DNA]</scope>
    <source>
        <strain evidence="7">CH2 X CH6</strain>
    </source>
</reference>
<keyword evidence="1 3" id="KW-0479">Metal-binding</keyword>
<dbReference type="Proteomes" id="UP000001593">
    <property type="component" value="Unassembled WGS sequence"/>
</dbReference>
<dbReference type="InParanoid" id="A7S3Y7"/>
<dbReference type="KEGG" id="nve:5513410"/>
<dbReference type="GO" id="GO:0004842">
    <property type="term" value="F:ubiquitin-protein transferase activity"/>
    <property type="evidence" value="ECO:0000318"/>
    <property type="project" value="GO_Central"/>
</dbReference>
<dbReference type="OrthoDB" id="6266673at2759"/>
<evidence type="ECO:0000259" key="5">
    <source>
        <dbReference type="PROSITE" id="PS50089"/>
    </source>
</evidence>
<dbReference type="OMA" id="TEACIEC"/>
<accession>A7S3Y7</accession>
<dbReference type="InterPro" id="IPR011993">
    <property type="entry name" value="PH-like_dom_sf"/>
</dbReference>
<sequence length="393" mass="44166">MALLLRCEYGENALTSSKQHVLNTWAQANDARALERLRMEDALMKGVSSREAERLLMQLVEESPLHGAATFPAISSIGEEVVVAVCRDGVRMYGQGMAMIDEHLFSDAFCASLKGKQYTLEIGESFHGYKVTFKLPTNESARNIYHATVEMYSFFYLDSVGDWVLHATRKRSRLDSLSNLIQSPKASPANPRYVFDVERTENEVYELAWRAIAEQKAAQLQSELRPSLPPALPKTPRALGQVFQFSSPSTPLTAKNRLLEATRMRLASGYLTRDRLMTNQTFNGFFSTVSCMNPKQDLSLSANSEQSESNKSVFSGLQEFSRTASELREMYSVKKQKQTLKSAMCCKVCEKRWKNSTYLPCLHTEACIECALKSMTCGVCDTVVTRVTRNSFP</sequence>
<keyword evidence="1 3" id="KW-0863">Zinc-finger</keyword>
<dbReference type="PROSITE" id="PS50089">
    <property type="entry name" value="ZF_RING_2"/>
    <property type="match status" value="1"/>
</dbReference>
<gene>
    <name evidence="6" type="ORF">NEMVEDRAFT_v1g206419</name>
</gene>
<organism evidence="6 7">
    <name type="scientific">Nematostella vectensis</name>
    <name type="common">Starlet sea anemone</name>
    <dbReference type="NCBI Taxonomy" id="45351"/>
    <lineage>
        <taxon>Eukaryota</taxon>
        <taxon>Metazoa</taxon>
        <taxon>Cnidaria</taxon>
        <taxon>Anthozoa</taxon>
        <taxon>Hexacorallia</taxon>
        <taxon>Actiniaria</taxon>
        <taxon>Edwardsiidae</taxon>
        <taxon>Nematostella</taxon>
    </lineage>
</organism>
<dbReference type="Gene3D" id="3.30.40.10">
    <property type="entry name" value="Zinc/RING finger domain, C3HC4 (zinc finger)"/>
    <property type="match status" value="1"/>
</dbReference>
<dbReference type="Gene3D" id="2.30.29.30">
    <property type="entry name" value="Pleckstrin-homology domain (PH domain)/Phosphotyrosine-binding domain (PTB)"/>
    <property type="match status" value="1"/>
</dbReference>